<dbReference type="EMBL" id="JAZHYP010000006">
    <property type="protein sequence ID" value="MEN3324541.1"/>
    <property type="molecule type" value="Genomic_DNA"/>
</dbReference>
<dbReference type="Proteomes" id="UP001416393">
    <property type="component" value="Unassembled WGS sequence"/>
</dbReference>
<proteinExistence type="predicted"/>
<name>A0ABV0AF16_9FLAO</name>
<keyword evidence="3" id="KW-1185">Reference proteome</keyword>
<comment type="caution">
    <text evidence="2">The sequence shown here is derived from an EMBL/GenBank/DDBJ whole genome shotgun (WGS) entry which is preliminary data.</text>
</comment>
<gene>
    <name evidence="2" type="ORF">VP395_12440</name>
</gene>
<dbReference type="InterPro" id="IPR008670">
    <property type="entry name" value="CoA_reduct_LuxC"/>
</dbReference>
<keyword evidence="1" id="KW-0521">NADP</keyword>
<reference evidence="2 3" key="1">
    <citation type="submission" date="2024-01" db="EMBL/GenBank/DDBJ databases">
        <title>Mariniflexile litorale sp. nov., isolated from the shallow sediments of the Sea of Japan.</title>
        <authorList>
            <person name="Romanenko L."/>
            <person name="Bystritskaya E."/>
            <person name="Isaeva M."/>
        </authorList>
    </citation>
    <scope>NUCLEOTIDE SEQUENCE [LARGE SCALE GENOMIC DNA]</scope>
    <source>
        <strain evidence="2 3">KCTC 32427</strain>
    </source>
</reference>
<evidence type="ECO:0000256" key="1">
    <source>
        <dbReference type="ARBA" id="ARBA00022857"/>
    </source>
</evidence>
<dbReference type="Pfam" id="PF05893">
    <property type="entry name" value="LuxC"/>
    <property type="match status" value="1"/>
</dbReference>
<protein>
    <submittedName>
        <fullName evidence="2">Acyl-CoA reductase</fullName>
    </submittedName>
</protein>
<organism evidence="2 3">
    <name type="scientific">Mariniflexile soesokkakense</name>
    <dbReference type="NCBI Taxonomy" id="1343160"/>
    <lineage>
        <taxon>Bacteria</taxon>
        <taxon>Pseudomonadati</taxon>
        <taxon>Bacteroidota</taxon>
        <taxon>Flavobacteriia</taxon>
        <taxon>Flavobacteriales</taxon>
        <taxon>Flavobacteriaceae</taxon>
        <taxon>Mariniflexile</taxon>
    </lineage>
</organism>
<dbReference type="InterPro" id="IPR016161">
    <property type="entry name" value="Ald_DH/histidinol_DH"/>
</dbReference>
<accession>A0ABV0AF16</accession>
<sequence length="353" mass="40553">MQLQQRIYAFVKLGDFLSQFSNEIIQKKDNIEHNEVFFGGFKHQLKLAEEHNGWFTKENMAFAINGWVAALTHDNLTKWLTPYNLGPITPKQVAIIMAGNIPLVGFHDFLSVLITGHDVLVKQSSNDKHLLPYLAKYLEFVEPEFKGKITFTEAKIDNFDAVIATGSNNTARYFEYYFKGKPSILRNNRNSVAVLTGQETEADLKNLSEDIFRYYGLGCRNVSKLFVPKNYNFDAFFNGMYHWHPIIDKAKYANNYDYNKAVYLMSEFDMLENGFLMIKEDASYASPIATVFYEYYDDVNQLKEKLKADKSQIQCIVSNGFSETEIAFGATQKPQLWDYADSVDSIEFLLAIS</sequence>
<dbReference type="RefSeq" id="WP_346242343.1">
    <property type="nucleotide sequence ID" value="NZ_JAZHYP010000006.1"/>
</dbReference>
<dbReference type="SUPFAM" id="SSF53720">
    <property type="entry name" value="ALDH-like"/>
    <property type="match status" value="1"/>
</dbReference>
<evidence type="ECO:0000313" key="3">
    <source>
        <dbReference type="Proteomes" id="UP001416393"/>
    </source>
</evidence>
<evidence type="ECO:0000313" key="2">
    <source>
        <dbReference type="EMBL" id="MEN3324541.1"/>
    </source>
</evidence>